<keyword evidence="3 13" id="KW-0808">Transferase</keyword>
<dbReference type="Pfam" id="PF00069">
    <property type="entry name" value="Pkinase"/>
    <property type="match status" value="2"/>
</dbReference>
<feature type="compositionally biased region" description="Polar residues" evidence="11">
    <location>
        <begin position="935"/>
        <end position="963"/>
    </location>
</feature>
<comment type="catalytic activity">
    <reaction evidence="8">
        <text>L-seryl-[protein] + ATP = O-phospho-L-seryl-[protein] + ADP + H(+)</text>
        <dbReference type="Rhea" id="RHEA:17989"/>
        <dbReference type="Rhea" id="RHEA-COMP:9863"/>
        <dbReference type="Rhea" id="RHEA-COMP:11604"/>
        <dbReference type="ChEBI" id="CHEBI:15378"/>
        <dbReference type="ChEBI" id="CHEBI:29999"/>
        <dbReference type="ChEBI" id="CHEBI:30616"/>
        <dbReference type="ChEBI" id="CHEBI:83421"/>
        <dbReference type="ChEBI" id="CHEBI:456216"/>
        <dbReference type="EC" id="2.7.11.1"/>
    </reaction>
</comment>
<feature type="compositionally biased region" description="Polar residues" evidence="11">
    <location>
        <begin position="1159"/>
        <end position="1174"/>
    </location>
</feature>
<dbReference type="InterPro" id="IPR000719">
    <property type="entry name" value="Prot_kinase_dom"/>
</dbReference>
<evidence type="ECO:0000256" key="11">
    <source>
        <dbReference type="SAM" id="MobiDB-lite"/>
    </source>
</evidence>
<evidence type="ECO:0000256" key="5">
    <source>
        <dbReference type="ARBA" id="ARBA00022777"/>
    </source>
</evidence>
<feature type="region of interest" description="Disordered" evidence="11">
    <location>
        <begin position="233"/>
        <end position="323"/>
    </location>
</feature>
<feature type="region of interest" description="Disordered" evidence="11">
    <location>
        <begin position="1239"/>
        <end position="1314"/>
    </location>
</feature>
<feature type="domain" description="Protein kinase" evidence="12">
    <location>
        <begin position="30"/>
        <end position="553"/>
    </location>
</feature>
<evidence type="ECO:0000256" key="10">
    <source>
        <dbReference type="SAM" id="Coils"/>
    </source>
</evidence>
<dbReference type="SMART" id="SM00220">
    <property type="entry name" value="S_TKc"/>
    <property type="match status" value="1"/>
</dbReference>
<name>A0ABQ9YCH4_9EUKA</name>
<dbReference type="GO" id="GO:0004674">
    <property type="term" value="F:protein serine/threonine kinase activity"/>
    <property type="evidence" value="ECO:0007669"/>
    <property type="project" value="UniProtKB-EC"/>
</dbReference>
<feature type="region of interest" description="Disordered" evidence="11">
    <location>
        <begin position="337"/>
        <end position="356"/>
    </location>
</feature>
<evidence type="ECO:0000256" key="1">
    <source>
        <dbReference type="ARBA" id="ARBA00012513"/>
    </source>
</evidence>
<gene>
    <name evidence="13" type="ORF">BLNAU_3593</name>
</gene>
<feature type="region of interest" description="Disordered" evidence="11">
    <location>
        <begin position="665"/>
        <end position="703"/>
    </location>
</feature>
<evidence type="ECO:0000256" key="9">
    <source>
        <dbReference type="PROSITE-ProRule" id="PRU10141"/>
    </source>
</evidence>
<feature type="compositionally biased region" description="Basic and acidic residues" evidence="11">
    <location>
        <begin position="266"/>
        <end position="280"/>
    </location>
</feature>
<comment type="catalytic activity">
    <reaction evidence="7">
        <text>L-threonyl-[protein] + ATP = O-phospho-L-threonyl-[protein] + ADP + H(+)</text>
        <dbReference type="Rhea" id="RHEA:46608"/>
        <dbReference type="Rhea" id="RHEA-COMP:11060"/>
        <dbReference type="Rhea" id="RHEA-COMP:11605"/>
        <dbReference type="ChEBI" id="CHEBI:15378"/>
        <dbReference type="ChEBI" id="CHEBI:30013"/>
        <dbReference type="ChEBI" id="CHEBI:30616"/>
        <dbReference type="ChEBI" id="CHEBI:61977"/>
        <dbReference type="ChEBI" id="CHEBI:456216"/>
        <dbReference type="EC" id="2.7.11.1"/>
    </reaction>
</comment>
<evidence type="ECO:0000313" key="14">
    <source>
        <dbReference type="Proteomes" id="UP001281761"/>
    </source>
</evidence>
<feature type="compositionally biased region" description="Low complexity" evidence="11">
    <location>
        <begin position="340"/>
        <end position="356"/>
    </location>
</feature>
<feature type="region of interest" description="Disordered" evidence="11">
    <location>
        <begin position="830"/>
        <end position="856"/>
    </location>
</feature>
<sequence>MSETSDEPDTDYKPGGYHPVRIGDVYNQRYRVDQKLGWGHFSTVWFCTDIETDTHVAMKIIKSAPHYMEAAKDEIILLGQITNGDPENKNCVVHMLDCFELQGPNGVHMCMVFEALGLHILSLIRQYNDEGIPLPIVKHICKQILISLNYIHSDLNIIHTDIKPENILLQWPIVFQKVKPMNEPLQQDQSTHHGSSATQQPHLASVVSVVNPRQGTLTIEDLIPAGKKWEQLSRDEKERLKKKFRKKRNKKRDNNPQQMAGSPPERGMKGRKEKLPDSTTERIYINKSSHISDTKGIDSETGQFGDRALHSATSPTSIFSPSDNHEIQITPLQDSNNTVLHLSPTSSSPLTHSTSPALHVSNLQNELSETSPHSSPKVADSFPQPTGLDKYKIKLVDFGNACWTTHHFTSNIQTRQYRSPEVILRTEYDTSADIFSFGCLVFELLTGDLLFEPHSGNGYSRDEDHIALFLELLGPVKESVIRRGKGWSEIFTPDGRLRHIHELNYWPLRSVMIRKYGWKKSQAEALCDFLLPCLAFDPTKRPTAATLLQHPWLTITEGESGGTKEWVEIPFQGKPDLRFIDKHEKQRQAKEERRRRRDEQRHQDQQRLKKEEEMLELELQEEQMNNLINGERANIHANERDPLANERDQVPANSHFSTPVQNTLLTQYSPSSTSPTLTPQQSPATNSLNTGSHHRPTQNVDVPIPRMNHEFSTLRAVPGENAQSRRASVDMTENEVFPGIITLPSSYPPPSMSLDQASRDINNQSRILFESGELHLNTERREGDAEGHSEAGSVCSHNEFDANEDRIDGGHNEQLADANAIEISDVEGQAVETESVFTSTLSSEQPSDDEIDENELNPVKFGPLCVILDETRKHLRNYGQPRHNVGQDRSSDDDDYAASTSPSPVGKDGKGKFTEESDTRQDEFAEADAEKSENQEIATNVGEESQSVICQSASTEQSSLIPSSDVSGFEALNSIDQMGEVIPFSIYQQYQRQKEEMRRQRFLATDQEIQERRKRDNTGNNEMMLMAALHCLIDQIDKLKDEHAAVSFEREEGQRSLEMKRRLKQERMHRPPKSEKGDDDAGDDIHSNGVSSTDTVELERSLKAAEEIEVVEERERVQRLTLRLNQLTEMGDLFKQNLIWKGHNPIPHDHIPTTGQATLAQPHQMSAHSFQNGTGRDEDDEEEEEDEEEMTLFRAMQETGGHHTEPLPHNDPLRMHFDPTITPDTIQRHWMMGHLAHPTEERRHPTNGDLQEEQAERVQRGQRVYQPAYVSVTEENESENGSDEISFEEGNEEEEETNEEEEGQVNSSFSESSG</sequence>
<keyword evidence="4 9" id="KW-0547">Nucleotide-binding</keyword>
<keyword evidence="5 13" id="KW-0418">Kinase</keyword>
<feature type="region of interest" description="Disordered" evidence="11">
    <location>
        <begin position="877"/>
        <end position="963"/>
    </location>
</feature>
<keyword evidence="14" id="KW-1185">Reference proteome</keyword>
<dbReference type="PROSITE" id="PS00108">
    <property type="entry name" value="PROTEIN_KINASE_ST"/>
    <property type="match status" value="1"/>
</dbReference>
<feature type="compositionally biased region" description="Basic and acidic residues" evidence="11">
    <location>
        <begin position="1047"/>
        <end position="1076"/>
    </location>
</feature>
<dbReference type="Gene3D" id="1.10.510.10">
    <property type="entry name" value="Transferase(Phosphotransferase) domain 1"/>
    <property type="match status" value="1"/>
</dbReference>
<dbReference type="Proteomes" id="UP001281761">
    <property type="component" value="Unassembled WGS sequence"/>
</dbReference>
<dbReference type="InterPro" id="IPR011009">
    <property type="entry name" value="Kinase-like_dom_sf"/>
</dbReference>
<evidence type="ECO:0000256" key="8">
    <source>
        <dbReference type="ARBA" id="ARBA00048679"/>
    </source>
</evidence>
<feature type="compositionally biased region" description="Basic and acidic residues" evidence="11">
    <location>
        <begin position="907"/>
        <end position="934"/>
    </location>
</feature>
<keyword evidence="10" id="KW-0175">Coiled coil</keyword>
<keyword evidence="6 9" id="KW-0067">ATP-binding</keyword>
<dbReference type="Gene3D" id="3.30.200.20">
    <property type="entry name" value="Phosphorylase Kinase, domain 1"/>
    <property type="match status" value="1"/>
</dbReference>
<dbReference type="PROSITE" id="PS50011">
    <property type="entry name" value="PROTEIN_KINASE_DOM"/>
    <property type="match status" value="1"/>
</dbReference>
<evidence type="ECO:0000256" key="4">
    <source>
        <dbReference type="ARBA" id="ARBA00022741"/>
    </source>
</evidence>
<accession>A0ABQ9YCH4</accession>
<feature type="compositionally biased region" description="Polar residues" evidence="11">
    <location>
        <begin position="835"/>
        <end position="845"/>
    </location>
</feature>
<feature type="region of interest" description="Disordered" evidence="11">
    <location>
        <begin position="578"/>
        <end position="608"/>
    </location>
</feature>
<feature type="compositionally biased region" description="Polar residues" evidence="11">
    <location>
        <begin position="311"/>
        <end position="322"/>
    </location>
</feature>
<feature type="compositionally biased region" description="Basic residues" evidence="11">
    <location>
        <begin position="240"/>
        <end position="251"/>
    </location>
</feature>
<dbReference type="InterPro" id="IPR051334">
    <property type="entry name" value="SRPK"/>
</dbReference>
<feature type="compositionally biased region" description="Polar residues" evidence="11">
    <location>
        <begin position="1304"/>
        <end position="1314"/>
    </location>
</feature>
<feature type="compositionally biased region" description="Acidic residues" evidence="11">
    <location>
        <begin position="1177"/>
        <end position="1188"/>
    </location>
</feature>
<evidence type="ECO:0000256" key="2">
    <source>
        <dbReference type="ARBA" id="ARBA00022527"/>
    </source>
</evidence>
<dbReference type="InterPro" id="IPR008271">
    <property type="entry name" value="Ser/Thr_kinase_AS"/>
</dbReference>
<dbReference type="EC" id="2.7.11.1" evidence="1"/>
<feature type="coiled-coil region" evidence="10">
    <location>
        <begin position="1103"/>
        <end position="1130"/>
    </location>
</feature>
<feature type="compositionally biased region" description="Acidic residues" evidence="11">
    <location>
        <begin position="1274"/>
        <end position="1303"/>
    </location>
</feature>
<evidence type="ECO:0000256" key="7">
    <source>
        <dbReference type="ARBA" id="ARBA00047899"/>
    </source>
</evidence>
<keyword evidence="2" id="KW-0723">Serine/threonine-protein kinase</keyword>
<evidence type="ECO:0000259" key="12">
    <source>
        <dbReference type="PROSITE" id="PS50011"/>
    </source>
</evidence>
<dbReference type="SUPFAM" id="SSF56112">
    <property type="entry name" value="Protein kinase-like (PK-like)"/>
    <property type="match status" value="1"/>
</dbReference>
<comment type="caution">
    <text evidence="13">The sequence shown here is derived from an EMBL/GenBank/DDBJ whole genome shotgun (WGS) entry which is preliminary data.</text>
</comment>
<dbReference type="PANTHER" id="PTHR47634:SF9">
    <property type="entry name" value="PROTEIN KINASE DOMAIN-CONTAINING PROTEIN-RELATED"/>
    <property type="match status" value="1"/>
</dbReference>
<feature type="binding site" evidence="9">
    <location>
        <position position="59"/>
    </location>
    <ligand>
        <name>ATP</name>
        <dbReference type="ChEBI" id="CHEBI:30616"/>
    </ligand>
</feature>
<feature type="compositionally biased region" description="Low complexity" evidence="11">
    <location>
        <begin position="665"/>
        <end position="683"/>
    </location>
</feature>
<feature type="compositionally biased region" description="Acidic residues" evidence="11">
    <location>
        <begin position="846"/>
        <end position="855"/>
    </location>
</feature>
<evidence type="ECO:0000256" key="3">
    <source>
        <dbReference type="ARBA" id="ARBA00022679"/>
    </source>
</evidence>
<dbReference type="PROSITE" id="PS00107">
    <property type="entry name" value="PROTEIN_KINASE_ATP"/>
    <property type="match status" value="1"/>
</dbReference>
<feature type="region of interest" description="Disordered" evidence="11">
    <location>
        <begin position="1047"/>
        <end position="1098"/>
    </location>
</feature>
<dbReference type="PANTHER" id="PTHR47634">
    <property type="entry name" value="PROTEIN KINASE DOMAIN-CONTAINING PROTEIN-RELATED"/>
    <property type="match status" value="1"/>
</dbReference>
<reference evidence="13 14" key="1">
    <citation type="journal article" date="2022" name="bioRxiv">
        <title>Genomics of Preaxostyla Flagellates Illuminates Evolutionary Transitions and the Path Towards Mitochondrial Loss.</title>
        <authorList>
            <person name="Novak L.V.F."/>
            <person name="Treitli S.C."/>
            <person name="Pyrih J."/>
            <person name="Halakuc P."/>
            <person name="Pipaliya S.V."/>
            <person name="Vacek V."/>
            <person name="Brzon O."/>
            <person name="Soukal P."/>
            <person name="Eme L."/>
            <person name="Dacks J.B."/>
            <person name="Karnkowska A."/>
            <person name="Elias M."/>
            <person name="Hampl V."/>
        </authorList>
    </citation>
    <scope>NUCLEOTIDE SEQUENCE [LARGE SCALE GENOMIC DNA]</scope>
    <source>
        <strain evidence="13">NAU3</strain>
        <tissue evidence="13">Gut</tissue>
    </source>
</reference>
<organism evidence="13 14">
    <name type="scientific">Blattamonas nauphoetae</name>
    <dbReference type="NCBI Taxonomy" id="2049346"/>
    <lineage>
        <taxon>Eukaryota</taxon>
        <taxon>Metamonada</taxon>
        <taxon>Preaxostyla</taxon>
        <taxon>Oxymonadida</taxon>
        <taxon>Blattamonas</taxon>
    </lineage>
</organism>
<feature type="region of interest" description="Disordered" evidence="11">
    <location>
        <begin position="1159"/>
        <end position="1188"/>
    </location>
</feature>
<protein>
    <recommendedName>
        <fullName evidence="1">non-specific serine/threonine protein kinase</fullName>
        <ecNumber evidence="1">2.7.11.1</ecNumber>
    </recommendedName>
</protein>
<proteinExistence type="predicted"/>
<dbReference type="InterPro" id="IPR017441">
    <property type="entry name" value="Protein_kinase_ATP_BS"/>
</dbReference>
<evidence type="ECO:0000313" key="13">
    <source>
        <dbReference type="EMBL" id="KAK2961471.1"/>
    </source>
</evidence>
<dbReference type="EMBL" id="JARBJD010000016">
    <property type="protein sequence ID" value="KAK2961471.1"/>
    <property type="molecule type" value="Genomic_DNA"/>
</dbReference>
<evidence type="ECO:0000256" key="6">
    <source>
        <dbReference type="ARBA" id="ARBA00022840"/>
    </source>
</evidence>